<dbReference type="AlphaFoldDB" id="C1ML50"/>
<dbReference type="PANTHER" id="PTHR11599">
    <property type="entry name" value="PROTEASOME SUBUNIT ALPHA/BETA"/>
    <property type="match status" value="1"/>
</dbReference>
<evidence type="ECO:0000256" key="1">
    <source>
        <dbReference type="ARBA" id="ARBA00022942"/>
    </source>
</evidence>
<dbReference type="KEGG" id="mpp:MICPUCDRAFT_55575"/>
<sequence length="278" mass="30547">MFRNQYDQDILTWSPHGRLHQVECKFKIYFSLSFSICHHFVDAMEAVKQGGASVGCKNKDHAVLVTLNRSASELSSSQRKLFKVDDFVGIAVSGLTADGTALVKMLRSENISHKFTFGSHVDISRLALKVADNSQVRIIFDFNRSFIVYYLLSILLLQVSTQRAGARPSGVGTLIAGCDESGCHIFQTCPSGSIYEHEAIAIGARSQASKTFLENNQIVQASSLNELIVFALRALSEASVEPISELTCSVALVGINTPFKLLDTHSLSRLIAQIYQEV</sequence>
<gene>
    <name evidence="3" type="primary">PAF2</name>
    <name evidence="3" type="ORF">MICPUCDRAFT_55575</name>
</gene>
<dbReference type="MEROPS" id="T01.976"/>
<dbReference type="eggNOG" id="KOG0863">
    <property type="taxonomic scope" value="Eukaryota"/>
</dbReference>
<dbReference type="OrthoDB" id="495588at2759"/>
<dbReference type="RefSeq" id="XP_003056495.1">
    <property type="nucleotide sequence ID" value="XM_003056449.1"/>
</dbReference>
<dbReference type="InterPro" id="IPR050115">
    <property type="entry name" value="Proteasome_alpha"/>
</dbReference>
<dbReference type="Pfam" id="PF00227">
    <property type="entry name" value="Proteasome"/>
    <property type="match status" value="2"/>
</dbReference>
<dbReference type="InterPro" id="IPR023332">
    <property type="entry name" value="Proteasome_alpha-type"/>
</dbReference>
<proteinExistence type="inferred from homology"/>
<dbReference type="GeneID" id="9681396"/>
<accession>C1ML50</accession>
<comment type="similarity">
    <text evidence="2">Belongs to the peptidase T1A family.</text>
</comment>
<dbReference type="SUPFAM" id="SSF56235">
    <property type="entry name" value="N-terminal nucleophile aminohydrolases (Ntn hydrolases)"/>
    <property type="match status" value="1"/>
</dbReference>
<keyword evidence="4" id="KW-1185">Reference proteome</keyword>
<dbReference type="STRING" id="564608.C1ML50"/>
<dbReference type="Proteomes" id="UP000001876">
    <property type="component" value="Unassembled WGS sequence"/>
</dbReference>
<evidence type="ECO:0000313" key="3">
    <source>
        <dbReference type="EMBL" id="EEH59871.1"/>
    </source>
</evidence>
<organism evidence="4">
    <name type="scientific">Micromonas pusilla (strain CCMP1545)</name>
    <name type="common">Picoplanktonic green alga</name>
    <dbReference type="NCBI Taxonomy" id="564608"/>
    <lineage>
        <taxon>Eukaryota</taxon>
        <taxon>Viridiplantae</taxon>
        <taxon>Chlorophyta</taxon>
        <taxon>Mamiellophyceae</taxon>
        <taxon>Mamiellales</taxon>
        <taxon>Mamiellaceae</taxon>
        <taxon>Micromonas</taxon>
    </lineage>
</organism>
<name>C1ML50_MICPC</name>
<dbReference type="GO" id="GO:0019773">
    <property type="term" value="C:proteasome core complex, alpha-subunit complex"/>
    <property type="evidence" value="ECO:0007669"/>
    <property type="project" value="UniProtKB-UniRule"/>
</dbReference>
<dbReference type="Gene3D" id="3.60.20.10">
    <property type="entry name" value="Glutamine Phosphoribosylpyrophosphate, subunit 1, domain 1"/>
    <property type="match status" value="1"/>
</dbReference>
<dbReference type="EMBL" id="GG663736">
    <property type="protein sequence ID" value="EEH59871.1"/>
    <property type="molecule type" value="Genomic_DNA"/>
</dbReference>
<dbReference type="PROSITE" id="PS51475">
    <property type="entry name" value="PROTEASOME_ALPHA_2"/>
    <property type="match status" value="1"/>
</dbReference>
<dbReference type="GO" id="GO:0051603">
    <property type="term" value="P:proteolysis involved in protein catabolic process"/>
    <property type="evidence" value="ECO:0007669"/>
    <property type="project" value="InterPro"/>
</dbReference>
<reference evidence="3 4" key="1">
    <citation type="journal article" date="2009" name="Science">
        <title>Green evolution and dynamic adaptations revealed by genomes of the marine picoeukaryotes Micromonas.</title>
        <authorList>
            <person name="Worden A.Z."/>
            <person name="Lee J.H."/>
            <person name="Mock T."/>
            <person name="Rouze P."/>
            <person name="Simmons M.P."/>
            <person name="Aerts A.L."/>
            <person name="Allen A.E."/>
            <person name="Cuvelier M.L."/>
            <person name="Derelle E."/>
            <person name="Everett M.V."/>
            <person name="Foulon E."/>
            <person name="Grimwood J."/>
            <person name="Gundlach H."/>
            <person name="Henrissat B."/>
            <person name="Napoli C."/>
            <person name="McDonald S.M."/>
            <person name="Parker M.S."/>
            <person name="Rombauts S."/>
            <person name="Salamov A."/>
            <person name="Von Dassow P."/>
            <person name="Badger J.H."/>
            <person name="Coutinho P.M."/>
            <person name="Demir E."/>
            <person name="Dubchak I."/>
            <person name="Gentemann C."/>
            <person name="Eikrem W."/>
            <person name="Gready J.E."/>
            <person name="John U."/>
            <person name="Lanier W."/>
            <person name="Lindquist E.A."/>
            <person name="Lucas S."/>
            <person name="Mayer K.F."/>
            <person name="Moreau H."/>
            <person name="Not F."/>
            <person name="Otillar R."/>
            <person name="Panaud O."/>
            <person name="Pangilinan J."/>
            <person name="Paulsen I."/>
            <person name="Piegu B."/>
            <person name="Poliakov A."/>
            <person name="Robbens S."/>
            <person name="Schmutz J."/>
            <person name="Toulza E."/>
            <person name="Wyss T."/>
            <person name="Zelensky A."/>
            <person name="Zhou K."/>
            <person name="Armbrust E.V."/>
            <person name="Bhattacharya D."/>
            <person name="Goodenough U.W."/>
            <person name="Van de Peer Y."/>
            <person name="Grigoriev I.V."/>
        </authorList>
    </citation>
    <scope>NUCLEOTIDE SEQUENCE [LARGE SCALE GENOMIC DNA]</scope>
    <source>
        <strain evidence="3 4">CCMP1545</strain>
    </source>
</reference>
<evidence type="ECO:0000256" key="2">
    <source>
        <dbReference type="PROSITE-ProRule" id="PRU00808"/>
    </source>
</evidence>
<dbReference type="OMA" id="NTQVYGK"/>
<dbReference type="InterPro" id="IPR001353">
    <property type="entry name" value="Proteasome_sua/b"/>
</dbReference>
<dbReference type="InterPro" id="IPR029055">
    <property type="entry name" value="Ntn_hydrolases_N"/>
</dbReference>
<protein>
    <submittedName>
        <fullName evidence="3">Proteasome subunit alpha type-1-b</fullName>
    </submittedName>
</protein>
<keyword evidence="1 2" id="KW-0647">Proteasome</keyword>
<evidence type="ECO:0000313" key="4">
    <source>
        <dbReference type="Proteomes" id="UP000001876"/>
    </source>
</evidence>